<dbReference type="Pfam" id="PF00753">
    <property type="entry name" value="Lactamase_B"/>
    <property type="match status" value="1"/>
</dbReference>
<dbReference type="KEGG" id="pstu:UIB01_07845"/>
<dbReference type="Pfam" id="PF13567">
    <property type="entry name" value="DUF4131"/>
    <property type="match status" value="1"/>
</dbReference>
<dbReference type="PANTHER" id="PTHR30619">
    <property type="entry name" value="DNA INTERNALIZATION/COMPETENCE PROTEIN COMEC/REC2"/>
    <property type="match status" value="1"/>
</dbReference>
<dbReference type="GO" id="GO:0030420">
    <property type="term" value="P:establishment of competence for transformation"/>
    <property type="evidence" value="ECO:0007669"/>
    <property type="project" value="InterPro"/>
</dbReference>
<proteinExistence type="predicted"/>
<feature type="transmembrane region" description="Helical" evidence="6">
    <location>
        <begin position="417"/>
        <end position="438"/>
    </location>
</feature>
<protein>
    <submittedName>
        <fullName evidence="8">Competence protein ComEC</fullName>
    </submittedName>
</protein>
<dbReference type="InterPro" id="IPR036866">
    <property type="entry name" value="RibonucZ/Hydroxyglut_hydro"/>
</dbReference>
<evidence type="ECO:0000313" key="9">
    <source>
        <dbReference type="Proteomes" id="UP000025238"/>
    </source>
</evidence>
<keyword evidence="3 6" id="KW-0812">Transmembrane</keyword>
<dbReference type="InterPro" id="IPR035681">
    <property type="entry name" value="ComA-like_MBL"/>
</dbReference>
<dbReference type="Proteomes" id="UP000025238">
    <property type="component" value="Chromosome"/>
</dbReference>
<dbReference type="InterPro" id="IPR001279">
    <property type="entry name" value="Metallo-B-lactamas"/>
</dbReference>
<comment type="subcellular location">
    <subcellularLocation>
        <location evidence="1">Cell membrane</location>
        <topology evidence="1">Multi-pass membrane protein</topology>
    </subcellularLocation>
</comment>
<evidence type="ECO:0000313" key="8">
    <source>
        <dbReference type="EMBL" id="AHY42400.1"/>
    </source>
</evidence>
<dbReference type="NCBIfam" id="TIGR00361">
    <property type="entry name" value="ComEC_Rec2"/>
    <property type="match status" value="1"/>
</dbReference>
<reference evidence="8 9" key="1">
    <citation type="submission" date="2014-03" db="EMBL/GenBank/DDBJ databases">
        <title>Complete genome sequence of Pseudomonas stutzeri 19SMN4.</title>
        <authorList>
            <person name="Brunet-Galmes I."/>
            <person name="Nogales B."/>
            <person name="Busquets A."/>
            <person name="Pena A."/>
            <person name="Gomila M."/>
            <person name="Garcia-Valdes E."/>
            <person name="Lalucat J."/>
            <person name="Bennasar A."/>
            <person name="Bosch R."/>
        </authorList>
    </citation>
    <scope>NUCLEOTIDE SEQUENCE [LARGE SCALE GENOMIC DNA]</scope>
    <source>
        <strain evidence="8 9">19SMN4</strain>
    </source>
</reference>
<dbReference type="PANTHER" id="PTHR30619:SF1">
    <property type="entry name" value="RECOMBINATION PROTEIN 2"/>
    <property type="match status" value="1"/>
</dbReference>
<name>A0A023WRT0_STUST</name>
<evidence type="ECO:0000256" key="1">
    <source>
        <dbReference type="ARBA" id="ARBA00004651"/>
    </source>
</evidence>
<feature type="transmembrane region" description="Helical" evidence="6">
    <location>
        <begin position="360"/>
        <end position="379"/>
    </location>
</feature>
<keyword evidence="4 6" id="KW-1133">Transmembrane helix</keyword>
<feature type="domain" description="Metallo-beta-lactamase" evidence="7">
    <location>
        <begin position="503"/>
        <end position="687"/>
    </location>
</feature>
<organism evidence="8 9">
    <name type="scientific">Stutzerimonas stutzeri</name>
    <name type="common">Pseudomonas stutzeri</name>
    <dbReference type="NCBI Taxonomy" id="316"/>
    <lineage>
        <taxon>Bacteria</taxon>
        <taxon>Pseudomonadati</taxon>
        <taxon>Pseudomonadota</taxon>
        <taxon>Gammaproteobacteria</taxon>
        <taxon>Pseudomonadales</taxon>
        <taxon>Pseudomonadaceae</taxon>
        <taxon>Stutzerimonas</taxon>
    </lineage>
</organism>
<dbReference type="CDD" id="cd07731">
    <property type="entry name" value="ComA-like_MBL-fold"/>
    <property type="match status" value="1"/>
</dbReference>
<accession>A0A023WRT0</accession>
<dbReference type="GO" id="GO:0005886">
    <property type="term" value="C:plasma membrane"/>
    <property type="evidence" value="ECO:0007669"/>
    <property type="project" value="UniProtKB-SubCell"/>
</dbReference>
<dbReference type="AlphaFoldDB" id="A0A023WRT0"/>
<feature type="transmembrane region" description="Helical" evidence="6">
    <location>
        <begin position="233"/>
        <end position="253"/>
    </location>
</feature>
<dbReference type="InterPro" id="IPR025405">
    <property type="entry name" value="DUF4131"/>
</dbReference>
<dbReference type="EMBL" id="CP007509">
    <property type="protein sequence ID" value="AHY42400.1"/>
    <property type="molecule type" value="Genomic_DNA"/>
</dbReference>
<dbReference type="Gene3D" id="3.60.15.10">
    <property type="entry name" value="Ribonuclease Z/Hydroxyacylglutathione hydrolase-like"/>
    <property type="match status" value="1"/>
</dbReference>
<feature type="transmembrane region" description="Helical" evidence="6">
    <location>
        <begin position="304"/>
        <end position="324"/>
    </location>
</feature>
<evidence type="ECO:0000256" key="6">
    <source>
        <dbReference type="SAM" id="Phobius"/>
    </source>
</evidence>
<keyword evidence="2" id="KW-1003">Cell membrane</keyword>
<evidence type="ECO:0000256" key="5">
    <source>
        <dbReference type="ARBA" id="ARBA00023136"/>
    </source>
</evidence>
<dbReference type="NCBIfam" id="TIGR00360">
    <property type="entry name" value="ComEC_N-term"/>
    <property type="match status" value="1"/>
</dbReference>
<dbReference type="InterPro" id="IPR052159">
    <property type="entry name" value="Competence_DNA_uptake"/>
</dbReference>
<gene>
    <name evidence="8" type="ORF">UIB01_07845</name>
</gene>
<sequence length="741" mass="80787">MRIWMLAFAAGLVLPRFLPMLPGIWACVVFAMVGVLMLMCRRTVALGLFLLGLSWACYQGQNAVDDRLPASMDGRTFWIEGRVVGLPGAVGDVVRFELVDIESRHVGLPSKVRLSWYGGPQLRAGERWRLAARLKRPRGLVNPQSFDYEAWLLARGIGATGSVKAGGRLSASAATDGWRDRLRARLMDVPAFDRQGAIAALVVGDDSGLSRSDWQVLQDTGTVHLMVISGQHIGMLAGLLYGLVALLARLGIWPRQWPWLPWACGLALAGALFYGCLAGFDVPVRRACFMVAVVLLWRLRFRHLGVWQPLLFALNGVLLIDPLVTLQPGFWLSFGAVAVLALVFAGRLGRWVWWKTLLRAQWAATLGLLPLLLALGLPVSASSPLANLIAVPWVSLTVPFALLGTALLPLGGVGEAILWLVGGSLALLFELLSFIAAWRPAWLAVGLPSWALLMIGMGALLLLMPTGIPPRALGLMLLLPLVFPPVTAVPEGRAQVWLLDVGQGLSVLVRTREHALLYDAGPRQGDFDTGERVVFPSLRSLGVARLDKLLLSHADNDHSGGAQAIQRLMPVAKIISGEPQRHAADLPAEPCESGLAWQWNDVRFSLWQWQAARDSNQTSCVLLIEANGERVLLTGDIDEAAEQALVRSRQDVQAQWLLLPHHGSRSSSSESFLRAVGPTAALISRSLHNAFGHPHPSVSARLLALDINAYDTALHGAIRIDLGDFSAAEVMRTQRRFWREK</sequence>
<keyword evidence="5 6" id="KW-0472">Membrane</keyword>
<evidence type="ECO:0000256" key="2">
    <source>
        <dbReference type="ARBA" id="ARBA00022475"/>
    </source>
</evidence>
<evidence type="ECO:0000259" key="7">
    <source>
        <dbReference type="SMART" id="SM00849"/>
    </source>
</evidence>
<dbReference type="Pfam" id="PF03772">
    <property type="entry name" value="Competence"/>
    <property type="match status" value="1"/>
</dbReference>
<feature type="transmembrane region" description="Helical" evidence="6">
    <location>
        <begin position="450"/>
        <end position="468"/>
    </location>
</feature>
<evidence type="ECO:0000256" key="4">
    <source>
        <dbReference type="ARBA" id="ARBA00022989"/>
    </source>
</evidence>
<dbReference type="OrthoDB" id="9761531at2"/>
<dbReference type="InterPro" id="IPR004797">
    <property type="entry name" value="Competence_ComEC/Rec2"/>
</dbReference>
<evidence type="ECO:0000256" key="3">
    <source>
        <dbReference type="ARBA" id="ARBA00022692"/>
    </source>
</evidence>
<dbReference type="InterPro" id="IPR004477">
    <property type="entry name" value="ComEC_N"/>
</dbReference>
<feature type="transmembrane region" description="Helical" evidence="6">
    <location>
        <begin position="330"/>
        <end position="348"/>
    </location>
</feature>
<dbReference type="PATRIC" id="fig|316.97.peg.1578"/>
<dbReference type="SUPFAM" id="SSF56281">
    <property type="entry name" value="Metallo-hydrolase/oxidoreductase"/>
    <property type="match status" value="1"/>
</dbReference>
<feature type="transmembrane region" description="Helical" evidence="6">
    <location>
        <begin position="259"/>
        <end position="284"/>
    </location>
</feature>
<dbReference type="SMART" id="SM00849">
    <property type="entry name" value="Lactamase_B"/>
    <property type="match status" value="1"/>
</dbReference>
<feature type="transmembrane region" description="Helical" evidence="6">
    <location>
        <begin position="385"/>
        <end position="410"/>
    </location>
</feature>